<keyword evidence="1" id="KW-0175">Coiled coil</keyword>
<protein>
    <submittedName>
        <fullName evidence="3">Uncharacterized protein</fullName>
    </submittedName>
</protein>
<evidence type="ECO:0000256" key="1">
    <source>
        <dbReference type="SAM" id="Coils"/>
    </source>
</evidence>
<feature type="region of interest" description="Disordered" evidence="2">
    <location>
        <begin position="113"/>
        <end position="175"/>
    </location>
</feature>
<sequence>MSELPTGSKRRKTSGGATDDAPNNEVPKGDMELESSVPSEDDSEYATDSDSSTSSRASAPAVEIQDFVRVKKEKRALATKLRAKEMEVESLHAIIRDLQQQVNALKLAIPGNRTAASTTAPRTTAIPRPSIPAPQATHPRPSSNNTATSGSQTRQPTSTSRNTTSTSRIDSGYLEVYMTPEDGSRGLVLSLRNGEDCKPGNFDTTFTFQIWQHVKIEVFGNGEITIMGKVLPGLTRCKTKGRYLKGCPFNDIDGGDDVEWVQKYGINEFEKGEEERIKEVLRRNGSPHDYYGDDIIRIQREFDRLIRRKQNKKSLSSKIIAKEEGETGRSKKTFRIRSGYLEAVDEGNLEVDLAEREF</sequence>
<organism evidence="3 4">
    <name type="scientific">Hermetia illucens</name>
    <name type="common">Black soldier fly</name>
    <dbReference type="NCBI Taxonomy" id="343691"/>
    <lineage>
        <taxon>Eukaryota</taxon>
        <taxon>Metazoa</taxon>
        <taxon>Ecdysozoa</taxon>
        <taxon>Arthropoda</taxon>
        <taxon>Hexapoda</taxon>
        <taxon>Insecta</taxon>
        <taxon>Pterygota</taxon>
        <taxon>Neoptera</taxon>
        <taxon>Endopterygota</taxon>
        <taxon>Diptera</taxon>
        <taxon>Brachycera</taxon>
        <taxon>Stratiomyomorpha</taxon>
        <taxon>Stratiomyidae</taxon>
        <taxon>Hermetiinae</taxon>
        <taxon>Hermetia</taxon>
    </lineage>
</organism>
<reference evidence="3 4" key="1">
    <citation type="submission" date="2020-11" db="EMBL/GenBank/DDBJ databases">
        <authorList>
            <person name="Wallbank WR R."/>
            <person name="Pardo Diaz C."/>
            <person name="Kozak K."/>
            <person name="Martin S."/>
            <person name="Jiggins C."/>
            <person name="Moest M."/>
            <person name="Warren A I."/>
            <person name="Generalovic N T."/>
            <person name="Byers J.R.P. K."/>
            <person name="Montejo-Kovacevich G."/>
            <person name="Yen C E."/>
        </authorList>
    </citation>
    <scope>NUCLEOTIDE SEQUENCE [LARGE SCALE GENOMIC DNA]</scope>
</reference>
<dbReference type="Proteomes" id="UP000594454">
    <property type="component" value="Chromosome 4"/>
</dbReference>
<feature type="compositionally biased region" description="Low complexity" evidence="2">
    <location>
        <begin position="148"/>
        <end position="171"/>
    </location>
</feature>
<dbReference type="AlphaFoldDB" id="A0A7R8UWV1"/>
<gene>
    <name evidence="3" type="ORF">HERILL_LOCUS10714</name>
</gene>
<accession>A0A7R8UWV1</accession>
<name>A0A7R8UWV1_HERIL</name>
<evidence type="ECO:0000313" key="3">
    <source>
        <dbReference type="EMBL" id="CAD7088056.1"/>
    </source>
</evidence>
<evidence type="ECO:0000256" key="2">
    <source>
        <dbReference type="SAM" id="MobiDB-lite"/>
    </source>
</evidence>
<dbReference type="OrthoDB" id="7936696at2759"/>
<feature type="coiled-coil region" evidence="1">
    <location>
        <begin position="81"/>
        <end position="108"/>
    </location>
</feature>
<feature type="region of interest" description="Disordered" evidence="2">
    <location>
        <begin position="1"/>
        <end position="60"/>
    </location>
</feature>
<dbReference type="EMBL" id="LR899012">
    <property type="protein sequence ID" value="CAD7088056.1"/>
    <property type="molecule type" value="Genomic_DNA"/>
</dbReference>
<feature type="compositionally biased region" description="Low complexity" evidence="2">
    <location>
        <begin position="48"/>
        <end position="60"/>
    </location>
</feature>
<dbReference type="InParanoid" id="A0A7R8UWV1"/>
<proteinExistence type="predicted"/>
<evidence type="ECO:0000313" key="4">
    <source>
        <dbReference type="Proteomes" id="UP000594454"/>
    </source>
</evidence>
<feature type="compositionally biased region" description="Low complexity" evidence="2">
    <location>
        <begin position="113"/>
        <end position="128"/>
    </location>
</feature>
<keyword evidence="4" id="KW-1185">Reference proteome</keyword>